<sequence length="116" mass="12601">METTPLPRYLQLGHLNGPCALLTVFFHQSAARHEEPLDCVRALTPPQLGILAITVFSGTSCRNPSMEQFLSLASQQSAVESLVAHVLQGLETHLLSTPSTSIFDLVTLCLRAGHLH</sequence>
<evidence type="ECO:0000313" key="2">
    <source>
        <dbReference type="Proteomes" id="UP000193411"/>
    </source>
</evidence>
<protein>
    <submittedName>
        <fullName evidence="1">Uncharacterized protein</fullName>
    </submittedName>
</protein>
<dbReference type="EMBL" id="MCFL01000029">
    <property type="protein sequence ID" value="ORZ34346.1"/>
    <property type="molecule type" value="Genomic_DNA"/>
</dbReference>
<dbReference type="Proteomes" id="UP000193411">
    <property type="component" value="Unassembled WGS sequence"/>
</dbReference>
<name>A0A1Y2HIF5_9FUNG</name>
<reference evidence="1 2" key="1">
    <citation type="submission" date="2016-07" db="EMBL/GenBank/DDBJ databases">
        <title>Pervasive Adenine N6-methylation of Active Genes in Fungi.</title>
        <authorList>
            <consortium name="DOE Joint Genome Institute"/>
            <person name="Mondo S.J."/>
            <person name="Dannebaum R.O."/>
            <person name="Kuo R.C."/>
            <person name="Labutti K."/>
            <person name="Haridas S."/>
            <person name="Kuo A."/>
            <person name="Salamov A."/>
            <person name="Ahrendt S.R."/>
            <person name="Lipzen A."/>
            <person name="Sullivan W."/>
            <person name="Andreopoulos W.B."/>
            <person name="Clum A."/>
            <person name="Lindquist E."/>
            <person name="Daum C."/>
            <person name="Ramamoorthy G.K."/>
            <person name="Gryganskyi A."/>
            <person name="Culley D."/>
            <person name="Magnuson J.K."/>
            <person name="James T.Y."/>
            <person name="O'Malley M.A."/>
            <person name="Stajich J.E."/>
            <person name="Spatafora J.W."/>
            <person name="Visel A."/>
            <person name="Grigoriev I.V."/>
        </authorList>
    </citation>
    <scope>NUCLEOTIDE SEQUENCE [LARGE SCALE GENOMIC DNA]</scope>
    <source>
        <strain evidence="1 2">PL171</strain>
    </source>
</reference>
<accession>A0A1Y2HIF5</accession>
<organism evidence="1 2">
    <name type="scientific">Catenaria anguillulae PL171</name>
    <dbReference type="NCBI Taxonomy" id="765915"/>
    <lineage>
        <taxon>Eukaryota</taxon>
        <taxon>Fungi</taxon>
        <taxon>Fungi incertae sedis</taxon>
        <taxon>Blastocladiomycota</taxon>
        <taxon>Blastocladiomycetes</taxon>
        <taxon>Blastocladiales</taxon>
        <taxon>Catenariaceae</taxon>
        <taxon>Catenaria</taxon>
    </lineage>
</organism>
<proteinExistence type="predicted"/>
<dbReference type="AlphaFoldDB" id="A0A1Y2HIF5"/>
<keyword evidence="2" id="KW-1185">Reference proteome</keyword>
<evidence type="ECO:0000313" key="1">
    <source>
        <dbReference type="EMBL" id="ORZ34346.1"/>
    </source>
</evidence>
<comment type="caution">
    <text evidence="1">The sequence shown here is derived from an EMBL/GenBank/DDBJ whole genome shotgun (WGS) entry which is preliminary data.</text>
</comment>
<gene>
    <name evidence="1" type="ORF">BCR44DRAFT_1500552</name>
</gene>